<proteinExistence type="inferred from homology"/>
<dbReference type="SUPFAM" id="SSF55729">
    <property type="entry name" value="Acyl-CoA N-acyltransferases (Nat)"/>
    <property type="match status" value="1"/>
</dbReference>
<feature type="compositionally biased region" description="Polar residues" evidence="2">
    <location>
        <begin position="22"/>
        <end position="37"/>
    </location>
</feature>
<dbReference type="PANTHER" id="PTHR31438:SF1">
    <property type="entry name" value="LYSINE N-ACYLTRANSFERASE C17G9.06C-RELATED"/>
    <property type="match status" value="1"/>
</dbReference>
<evidence type="ECO:0000256" key="1">
    <source>
        <dbReference type="ARBA" id="ARBA00009893"/>
    </source>
</evidence>
<dbReference type="InterPro" id="IPR019432">
    <property type="entry name" value="Acyltransferase_MbtK/IucB-like"/>
</dbReference>
<dbReference type="InterPro" id="IPR016181">
    <property type="entry name" value="Acyl_CoA_acyltransferase"/>
</dbReference>
<dbReference type="Gene3D" id="3.40.630.30">
    <property type="match status" value="1"/>
</dbReference>
<gene>
    <name evidence="4" type="primary">ATO1</name>
    <name evidence="4" type="ORF">VKT23_012045</name>
</gene>
<comment type="caution">
    <text evidence="4">The sequence shown here is derived from an EMBL/GenBank/DDBJ whole genome shotgun (WGS) entry which is preliminary data.</text>
</comment>
<evidence type="ECO:0000256" key="2">
    <source>
        <dbReference type="SAM" id="MobiDB-lite"/>
    </source>
</evidence>
<dbReference type="EMBL" id="JBANRG010000028">
    <property type="protein sequence ID" value="KAK7452646.1"/>
    <property type="molecule type" value="Genomic_DNA"/>
</dbReference>
<organism evidence="4 5">
    <name type="scientific">Marasmiellus scandens</name>
    <dbReference type="NCBI Taxonomy" id="2682957"/>
    <lineage>
        <taxon>Eukaryota</taxon>
        <taxon>Fungi</taxon>
        <taxon>Dikarya</taxon>
        <taxon>Basidiomycota</taxon>
        <taxon>Agaricomycotina</taxon>
        <taxon>Agaricomycetes</taxon>
        <taxon>Agaricomycetidae</taxon>
        <taxon>Agaricales</taxon>
        <taxon>Marasmiineae</taxon>
        <taxon>Omphalotaceae</taxon>
        <taxon>Marasmiellus</taxon>
    </lineage>
</organism>
<dbReference type="Pfam" id="PF13523">
    <property type="entry name" value="Acetyltransf_8"/>
    <property type="match status" value="1"/>
</dbReference>
<evidence type="ECO:0000259" key="3">
    <source>
        <dbReference type="SMART" id="SM01006"/>
    </source>
</evidence>
<comment type="similarity">
    <text evidence="1">Belongs to the lysine N-acyltransferase MbtK family.</text>
</comment>
<accession>A0ABR1JAT7</accession>
<evidence type="ECO:0000313" key="5">
    <source>
        <dbReference type="Proteomes" id="UP001498398"/>
    </source>
</evidence>
<keyword evidence="5" id="KW-1185">Reference proteome</keyword>
<reference evidence="4 5" key="1">
    <citation type="submission" date="2024-01" db="EMBL/GenBank/DDBJ databases">
        <title>A draft genome for the cacao thread blight pathogen Marasmiellus scandens.</title>
        <authorList>
            <person name="Baruah I.K."/>
            <person name="Leung J."/>
            <person name="Bukari Y."/>
            <person name="Amoako-Attah I."/>
            <person name="Meinhardt L.W."/>
            <person name="Bailey B.A."/>
            <person name="Cohen S.P."/>
        </authorList>
    </citation>
    <scope>NUCLEOTIDE SEQUENCE [LARGE SCALE GENOMIC DNA]</scope>
    <source>
        <strain evidence="4 5">GH-19</strain>
    </source>
</reference>
<sequence length="404" mass="45596">MASSAPRTSGYVREEYVAPPEQTFTLPDNSNVRSTETDGSVEVFLGSSDTPVVRFVPHPTRSLRTSPHGIVNDDRAVVSPAVSLELGTSTPTQVSTDDIWSALYAFWIRRTEHEVIPVILSSTSFSNAPSILTYLTHTGLAFCPPDAQNEFELLLIRASFWQGAGAPVSKHWLRTMVPHPSISSFPFPFHTSFTRGEHVLTTHPLRPPKPAPGSIIYSRFIFSVGEHLTFTHIDANNPEHFAAYTKWQNSERVNIGWKEKGPDEKHRKYLADRLADPHIMGFIVAWNGEFAGYGEMSWVKEDPMGTYVGGLGDYDQGTHLLIGEEKFRGRHRFTAVMTSMKHACFLRDPRTEVVVGEPRADLPIVPRLIAYLPQELNREFEFPHKRAVYFALRRERFFQAAMLN</sequence>
<protein>
    <submittedName>
        <fullName evidence="4">Accumulation of dyads protein 2</fullName>
    </submittedName>
</protein>
<feature type="region of interest" description="Disordered" evidence="2">
    <location>
        <begin position="1"/>
        <end position="37"/>
    </location>
</feature>
<name>A0ABR1JAT7_9AGAR</name>
<dbReference type="SMART" id="SM01006">
    <property type="entry name" value="AlcB"/>
    <property type="match status" value="1"/>
</dbReference>
<dbReference type="PANTHER" id="PTHR31438">
    <property type="entry name" value="LYSINE N-ACYLTRANSFERASE C17G9.06C-RELATED"/>
    <property type="match status" value="1"/>
</dbReference>
<dbReference type="Proteomes" id="UP001498398">
    <property type="component" value="Unassembled WGS sequence"/>
</dbReference>
<evidence type="ECO:0000313" key="4">
    <source>
        <dbReference type="EMBL" id="KAK7452646.1"/>
    </source>
</evidence>
<feature type="domain" description="Acyltransferase MbtK/IucB-like conserved" evidence="3">
    <location>
        <begin position="231"/>
        <end position="280"/>
    </location>
</feature>